<feature type="transmembrane region" description="Helical" evidence="7">
    <location>
        <begin position="61"/>
        <end position="79"/>
    </location>
</feature>
<dbReference type="Pfam" id="PF04239">
    <property type="entry name" value="DUF421"/>
    <property type="match status" value="1"/>
</dbReference>
<gene>
    <name evidence="10" type="ORF">SAMN05878391_2137</name>
</gene>
<organism evidence="10 11">
    <name type="scientific">Salinicoccus kekensis</name>
    <dbReference type="NCBI Taxonomy" id="714307"/>
    <lineage>
        <taxon>Bacteria</taxon>
        <taxon>Bacillati</taxon>
        <taxon>Bacillota</taxon>
        <taxon>Bacilli</taxon>
        <taxon>Bacillales</taxon>
        <taxon>Staphylococcaceae</taxon>
        <taxon>Salinicoccus</taxon>
    </lineage>
</organism>
<evidence type="ECO:0000256" key="5">
    <source>
        <dbReference type="ARBA" id="ARBA00022989"/>
    </source>
</evidence>
<name>A0A285UUE9_9STAP</name>
<feature type="transmembrane region" description="Helical" evidence="7">
    <location>
        <begin position="12"/>
        <end position="29"/>
    </location>
</feature>
<dbReference type="InterPro" id="IPR048454">
    <property type="entry name" value="YetF_N"/>
</dbReference>
<evidence type="ECO:0000259" key="8">
    <source>
        <dbReference type="Pfam" id="PF04239"/>
    </source>
</evidence>
<evidence type="ECO:0000313" key="10">
    <source>
        <dbReference type="EMBL" id="SOC43861.1"/>
    </source>
</evidence>
<dbReference type="Gene3D" id="3.30.240.20">
    <property type="entry name" value="bsu07140 like domains"/>
    <property type="match status" value="2"/>
</dbReference>
<proteinExistence type="inferred from homology"/>
<dbReference type="AlphaFoldDB" id="A0A285UUE9"/>
<evidence type="ECO:0000256" key="6">
    <source>
        <dbReference type="ARBA" id="ARBA00023136"/>
    </source>
</evidence>
<comment type="similarity">
    <text evidence="2">Belongs to the UPF0702 family.</text>
</comment>
<dbReference type="PANTHER" id="PTHR34582:SF5">
    <property type="entry name" value="UPF0702 TRANSMEMBRANE PROTEIN YETF"/>
    <property type="match status" value="1"/>
</dbReference>
<evidence type="ECO:0000256" key="1">
    <source>
        <dbReference type="ARBA" id="ARBA00004651"/>
    </source>
</evidence>
<keyword evidence="5 7" id="KW-1133">Transmembrane helix</keyword>
<protein>
    <submittedName>
        <fullName evidence="10">Uncharacterized membrane protein YcaP</fullName>
    </submittedName>
</protein>
<dbReference type="GO" id="GO:0005886">
    <property type="term" value="C:plasma membrane"/>
    <property type="evidence" value="ECO:0007669"/>
    <property type="project" value="UniProtKB-SubCell"/>
</dbReference>
<evidence type="ECO:0000256" key="2">
    <source>
        <dbReference type="ARBA" id="ARBA00006448"/>
    </source>
</evidence>
<keyword evidence="6 7" id="KW-0472">Membrane</keyword>
<sequence length="226" mass="26024">MDVMTEYLHMALKLVVGLIGVIIVIRLLGKKEMAQVTLLDFVYALVLGGVIKDAMYDPAVTIPQMLFVLAIWSALIYIFEKLTQKSGVLRHVIKGKPVTIVKDGEMLYDQMERLNLEIEELSELLREQGIFSFREVNYAIFENSGQLTVLKKRSEQDRVVDVPSYTLIADGKVIDYELKELDRDKGWIEESLEGIGKRIEDVYFAEWNPEIGWHIQDYDNNSYDLD</sequence>
<keyword evidence="4 7" id="KW-0812">Transmembrane</keyword>
<dbReference type="PANTHER" id="PTHR34582">
    <property type="entry name" value="UPF0702 TRANSMEMBRANE PROTEIN YCAP"/>
    <property type="match status" value="1"/>
</dbReference>
<dbReference type="Pfam" id="PF20730">
    <property type="entry name" value="YetF_N"/>
    <property type="match status" value="1"/>
</dbReference>
<dbReference type="InterPro" id="IPR007353">
    <property type="entry name" value="DUF421"/>
</dbReference>
<evidence type="ECO:0000259" key="9">
    <source>
        <dbReference type="Pfam" id="PF20730"/>
    </source>
</evidence>
<evidence type="ECO:0000256" key="4">
    <source>
        <dbReference type="ARBA" id="ARBA00022692"/>
    </source>
</evidence>
<evidence type="ECO:0000256" key="3">
    <source>
        <dbReference type="ARBA" id="ARBA00022475"/>
    </source>
</evidence>
<keyword evidence="11" id="KW-1185">Reference proteome</keyword>
<accession>A0A285UUE9</accession>
<dbReference type="Proteomes" id="UP000219412">
    <property type="component" value="Unassembled WGS sequence"/>
</dbReference>
<keyword evidence="3" id="KW-1003">Cell membrane</keyword>
<dbReference type="InterPro" id="IPR023090">
    <property type="entry name" value="UPF0702_alpha/beta_dom_sf"/>
</dbReference>
<comment type="subcellular location">
    <subcellularLocation>
        <location evidence="1">Cell membrane</location>
        <topology evidence="1">Multi-pass membrane protein</topology>
    </subcellularLocation>
</comment>
<evidence type="ECO:0000256" key="7">
    <source>
        <dbReference type="SAM" id="Phobius"/>
    </source>
</evidence>
<dbReference type="EMBL" id="OBQF01000005">
    <property type="protein sequence ID" value="SOC43861.1"/>
    <property type="molecule type" value="Genomic_DNA"/>
</dbReference>
<evidence type="ECO:0000313" key="11">
    <source>
        <dbReference type="Proteomes" id="UP000219412"/>
    </source>
</evidence>
<reference evidence="11" key="1">
    <citation type="submission" date="2017-08" db="EMBL/GenBank/DDBJ databases">
        <authorList>
            <person name="Varghese N."/>
            <person name="Submissions S."/>
        </authorList>
    </citation>
    <scope>NUCLEOTIDE SEQUENCE [LARGE SCALE GENOMIC DNA]</scope>
    <source>
        <strain evidence="11">DSM 23173</strain>
    </source>
</reference>
<feature type="domain" description="YetF C-terminal" evidence="8">
    <location>
        <begin position="85"/>
        <end position="208"/>
    </location>
</feature>
<feature type="domain" description="YetF-like N-terminal transmembrane" evidence="9">
    <location>
        <begin position="7"/>
        <end position="81"/>
    </location>
</feature>